<keyword evidence="3" id="KW-1185">Reference proteome</keyword>
<dbReference type="AlphaFoldDB" id="A0A329QCC1"/>
<evidence type="ECO:0000256" key="1">
    <source>
        <dbReference type="SAM" id="MobiDB-lite"/>
    </source>
</evidence>
<comment type="caution">
    <text evidence="2">The sequence shown here is derived from an EMBL/GenBank/DDBJ whole genome shotgun (WGS) entry which is preliminary data.</text>
</comment>
<gene>
    <name evidence="2" type="ORF">DPM12_19755</name>
</gene>
<evidence type="ECO:0000313" key="2">
    <source>
        <dbReference type="EMBL" id="RAW10033.1"/>
    </source>
</evidence>
<reference evidence="2 3" key="1">
    <citation type="submission" date="2018-06" db="EMBL/GenBank/DDBJ databases">
        <title>Phytoactinopolyspora halophila sp. nov., a novel halophilic actinomycete isolated from a saline soil in China.</title>
        <authorList>
            <person name="Tang S.-K."/>
        </authorList>
    </citation>
    <scope>NUCLEOTIDE SEQUENCE [LARGE SCALE GENOMIC DNA]</scope>
    <source>
        <strain evidence="2 3">YIM 96934</strain>
    </source>
</reference>
<dbReference type="EMBL" id="QMIG01000031">
    <property type="protein sequence ID" value="RAW10033.1"/>
    <property type="molecule type" value="Genomic_DNA"/>
</dbReference>
<organism evidence="2 3">
    <name type="scientific">Phytoactinopolyspora halophila</name>
    <dbReference type="NCBI Taxonomy" id="1981511"/>
    <lineage>
        <taxon>Bacteria</taxon>
        <taxon>Bacillati</taxon>
        <taxon>Actinomycetota</taxon>
        <taxon>Actinomycetes</taxon>
        <taxon>Jiangellales</taxon>
        <taxon>Jiangellaceae</taxon>
        <taxon>Phytoactinopolyspora</taxon>
    </lineage>
</organism>
<sequence>MGVDGHELRNLTPHPITFVDRGGEIKGQLPIDTTAARAVPGRPARRTDVAGVPVPVYVLPPRTHVVDLPPPGPSQLLVVSELVARTAIDRNDLVFPYGHVRDSTGRVIGCRALARYAHVPGEFYSLHLGDDVVSGVADTMTPTSADAGDGTAFGSIGPTTGR</sequence>
<accession>A0A329QCC1</accession>
<proteinExistence type="predicted"/>
<protein>
    <submittedName>
        <fullName evidence="2">Uncharacterized protein</fullName>
    </submittedName>
</protein>
<feature type="region of interest" description="Disordered" evidence="1">
    <location>
        <begin position="141"/>
        <end position="162"/>
    </location>
</feature>
<dbReference type="Proteomes" id="UP000250462">
    <property type="component" value="Unassembled WGS sequence"/>
</dbReference>
<evidence type="ECO:0000313" key="3">
    <source>
        <dbReference type="Proteomes" id="UP000250462"/>
    </source>
</evidence>
<name>A0A329QCC1_9ACTN</name>